<dbReference type="Gene3D" id="3.40.50.300">
    <property type="entry name" value="P-loop containing nucleotide triphosphate hydrolases"/>
    <property type="match status" value="1"/>
</dbReference>
<evidence type="ECO:0000313" key="2">
    <source>
        <dbReference type="Proteomes" id="UP001556367"/>
    </source>
</evidence>
<accession>A0ABR3IXX0</accession>
<organism evidence="1 2">
    <name type="scientific">Hohenbuehelia grisea</name>
    <dbReference type="NCBI Taxonomy" id="104357"/>
    <lineage>
        <taxon>Eukaryota</taxon>
        <taxon>Fungi</taxon>
        <taxon>Dikarya</taxon>
        <taxon>Basidiomycota</taxon>
        <taxon>Agaricomycotina</taxon>
        <taxon>Agaricomycetes</taxon>
        <taxon>Agaricomycetidae</taxon>
        <taxon>Agaricales</taxon>
        <taxon>Pleurotineae</taxon>
        <taxon>Pleurotaceae</taxon>
        <taxon>Hohenbuehelia</taxon>
    </lineage>
</organism>
<dbReference type="EMBL" id="JASNQZ010000014">
    <property type="protein sequence ID" value="KAL0947965.1"/>
    <property type="molecule type" value="Genomic_DNA"/>
</dbReference>
<dbReference type="InterPro" id="IPR027417">
    <property type="entry name" value="P-loop_NTPase"/>
</dbReference>
<reference evidence="2" key="1">
    <citation type="submission" date="2024-06" db="EMBL/GenBank/DDBJ databases">
        <title>Multi-omics analyses provide insights into the biosynthesis of the anticancer antibiotic pleurotin in Hohenbuehelia grisea.</title>
        <authorList>
            <person name="Weaver J.A."/>
            <person name="Alberti F."/>
        </authorList>
    </citation>
    <scope>NUCLEOTIDE SEQUENCE [LARGE SCALE GENOMIC DNA]</scope>
    <source>
        <strain evidence="2">T-177</strain>
    </source>
</reference>
<comment type="caution">
    <text evidence="1">The sequence shown here is derived from an EMBL/GenBank/DDBJ whole genome shotgun (WGS) entry which is preliminary data.</text>
</comment>
<gene>
    <name evidence="1" type="ORF">HGRIS_010591</name>
</gene>
<name>A0ABR3IXX0_9AGAR</name>
<proteinExistence type="predicted"/>
<protein>
    <submittedName>
        <fullName evidence="1">Uncharacterized protein</fullName>
    </submittedName>
</protein>
<sequence>MKFLVSRPTLEFLFARALTGENKRQDKAVEQAAKSRSAAITNELALQRRRNLNTVNVLLWGIDEESKSSLLTGLHQVVPPHDTAEAEDFEQLTLEALACVPDTKRIHEDPSLKIPYTPSVIEHRFRMEHAFWAPYCENLTAGISLVPVDGFDETVYDWPKKSHFSEVFQAWSSITSQVLLRHVDFIVYFTNCNTLRAKLDAGIQFSRYMPSYTWSINAESALPYIRMQFRQ</sequence>
<dbReference type="Proteomes" id="UP001556367">
    <property type="component" value="Unassembled WGS sequence"/>
</dbReference>
<keyword evidence="2" id="KW-1185">Reference proteome</keyword>
<evidence type="ECO:0000313" key="1">
    <source>
        <dbReference type="EMBL" id="KAL0947965.1"/>
    </source>
</evidence>